<dbReference type="CDD" id="cd00957">
    <property type="entry name" value="Transaldolase_TalAB"/>
    <property type="match status" value="1"/>
</dbReference>
<evidence type="ECO:0000256" key="3">
    <source>
        <dbReference type="ARBA" id="ARBA00008012"/>
    </source>
</evidence>
<dbReference type="InterPro" id="IPR018225">
    <property type="entry name" value="Transaldolase_AS"/>
</dbReference>
<dbReference type="GO" id="GO:0006098">
    <property type="term" value="P:pentose-phosphate shunt"/>
    <property type="evidence" value="ECO:0007669"/>
    <property type="project" value="UniProtKB-UniRule"/>
</dbReference>
<dbReference type="RefSeq" id="WP_221106745.1">
    <property type="nucleotide sequence ID" value="NZ_JABDXQ010000010.1"/>
</dbReference>
<evidence type="ECO:0000256" key="5">
    <source>
        <dbReference type="ARBA" id="ARBA00013151"/>
    </source>
</evidence>
<sequence length="321" mass="34877">MTSKLDQLREITTVVADTGDIQAVARLKPVDCTTNPSIVLKALGTEMFADDMKEAIAWGKKLGGDANVAAAAVADRLAISVGAALVKLVPGRVSTEVDADLSFDTEASLNKARSIIAAYKERGIEKDRILIKLASTWEGIRAAEILQKEGIDCNLTLLFSKAQAIACADAKVFLISPFVGRILDWYKKSTGKDFTAEEDPGVLSVRDIYNYYKANDIKTVVMGASFRNTGEIEALAGCDRLTIAPNLLDELSNDQGKLERKLSPETIKPAAKITVDEKTFRWMMNEDAMATEKLAEGIRAFAKDLGTLRTMVQKELQLAAA</sequence>
<evidence type="ECO:0000313" key="14">
    <source>
        <dbReference type="EMBL" id="MBX5091388.1"/>
    </source>
</evidence>
<comment type="function">
    <text evidence="1 11 12">Transaldolase is important for the balance of metabolites in the pentose-phosphate pathway.</text>
</comment>
<evidence type="ECO:0000256" key="1">
    <source>
        <dbReference type="ARBA" id="ARBA00003518"/>
    </source>
</evidence>
<evidence type="ECO:0000256" key="2">
    <source>
        <dbReference type="ARBA" id="ARBA00004857"/>
    </source>
</evidence>
<dbReference type="InterPro" id="IPR001585">
    <property type="entry name" value="TAL/FSA"/>
</dbReference>
<evidence type="ECO:0000256" key="4">
    <source>
        <dbReference type="ARBA" id="ARBA00011738"/>
    </source>
</evidence>
<dbReference type="Pfam" id="PF00923">
    <property type="entry name" value="TAL_FSA"/>
    <property type="match status" value="1"/>
</dbReference>
<dbReference type="Proteomes" id="UP000749740">
    <property type="component" value="Unassembled WGS sequence"/>
</dbReference>
<dbReference type="EC" id="2.2.1.2" evidence="5 11"/>
<evidence type="ECO:0000256" key="11">
    <source>
        <dbReference type="HAMAP-Rule" id="MF_00492"/>
    </source>
</evidence>
<dbReference type="InterPro" id="IPR004730">
    <property type="entry name" value="Transaldolase_1"/>
</dbReference>
<comment type="subcellular location">
    <subcellularLocation>
        <location evidence="11">Cytoplasm</location>
    </subcellularLocation>
</comment>
<comment type="pathway">
    <text evidence="2 11 12">Carbohydrate degradation; pentose phosphate pathway; D-glyceraldehyde 3-phosphate and beta-D-fructose 6-phosphate from D-ribose 5-phosphate and D-xylulose 5-phosphate (non-oxidative stage): step 2/3.</text>
</comment>
<organism evidence="13 15">
    <name type="scientific">Rhizobium lentis</name>
    <dbReference type="NCBI Taxonomy" id="1138194"/>
    <lineage>
        <taxon>Bacteria</taxon>
        <taxon>Pseudomonadati</taxon>
        <taxon>Pseudomonadota</taxon>
        <taxon>Alphaproteobacteria</taxon>
        <taxon>Hyphomicrobiales</taxon>
        <taxon>Rhizobiaceae</taxon>
        <taxon>Rhizobium/Agrobacterium group</taxon>
        <taxon>Rhizobium</taxon>
    </lineage>
</organism>
<dbReference type="PROSITE" id="PS00958">
    <property type="entry name" value="TRANSALDOLASE_2"/>
    <property type="match status" value="1"/>
</dbReference>
<keyword evidence="16" id="KW-1185">Reference proteome</keyword>
<dbReference type="PANTHER" id="PTHR10683:SF18">
    <property type="entry name" value="TRANSALDOLASE"/>
    <property type="match status" value="1"/>
</dbReference>
<dbReference type="NCBIfam" id="TIGR00874">
    <property type="entry name" value="talAB"/>
    <property type="match status" value="1"/>
</dbReference>
<evidence type="ECO:0000313" key="15">
    <source>
        <dbReference type="Proteomes" id="UP000749740"/>
    </source>
</evidence>
<dbReference type="Gene3D" id="3.20.20.70">
    <property type="entry name" value="Aldolase class I"/>
    <property type="match status" value="1"/>
</dbReference>
<evidence type="ECO:0000256" key="8">
    <source>
        <dbReference type="ARBA" id="ARBA00023126"/>
    </source>
</evidence>
<dbReference type="GO" id="GO:0004801">
    <property type="term" value="F:transaldolase activity"/>
    <property type="evidence" value="ECO:0007669"/>
    <property type="project" value="UniProtKB-UniRule"/>
</dbReference>
<feature type="active site" description="Schiff-base intermediate with substrate" evidence="11">
    <location>
        <position position="132"/>
    </location>
</feature>
<dbReference type="EMBL" id="JABDYF010000008">
    <property type="protein sequence ID" value="MBX5091388.1"/>
    <property type="molecule type" value="Genomic_DNA"/>
</dbReference>
<evidence type="ECO:0000256" key="7">
    <source>
        <dbReference type="ARBA" id="ARBA00022679"/>
    </source>
</evidence>
<reference evidence="13 16" key="1">
    <citation type="submission" date="2020-04" db="EMBL/GenBank/DDBJ databases">
        <title>Global-level population genomics: horizontal gene transfer, symbiosis and evolution in Rhizobia.</title>
        <authorList>
            <person name="Gai Y."/>
        </authorList>
    </citation>
    <scope>NUCLEOTIDE SEQUENCE</scope>
    <source>
        <strain evidence="14 16">BLR33</strain>
        <strain evidence="13">BLR57</strain>
    </source>
</reference>
<dbReference type="PANTHER" id="PTHR10683">
    <property type="entry name" value="TRANSALDOLASE"/>
    <property type="match status" value="1"/>
</dbReference>
<dbReference type="AlphaFoldDB" id="A0A9Q3QW32"/>
<dbReference type="HAMAP" id="MF_00492">
    <property type="entry name" value="Transaldolase_1"/>
    <property type="match status" value="1"/>
</dbReference>
<proteinExistence type="inferred from homology"/>
<comment type="caution">
    <text evidence="13">The sequence shown here is derived from an EMBL/GenBank/DDBJ whole genome shotgun (WGS) entry which is preliminary data.</text>
</comment>
<evidence type="ECO:0000256" key="10">
    <source>
        <dbReference type="ARBA" id="ARBA00048810"/>
    </source>
</evidence>
<keyword evidence="8 11" id="KW-0570">Pentose shunt</keyword>
<keyword evidence="7 11" id="KW-0808">Transferase</keyword>
<dbReference type="InterPro" id="IPR013785">
    <property type="entry name" value="Aldolase_TIM"/>
</dbReference>
<comment type="catalytic activity">
    <reaction evidence="10 11 12">
        <text>D-sedoheptulose 7-phosphate + D-glyceraldehyde 3-phosphate = D-erythrose 4-phosphate + beta-D-fructose 6-phosphate</text>
        <dbReference type="Rhea" id="RHEA:17053"/>
        <dbReference type="ChEBI" id="CHEBI:16897"/>
        <dbReference type="ChEBI" id="CHEBI:57483"/>
        <dbReference type="ChEBI" id="CHEBI:57634"/>
        <dbReference type="ChEBI" id="CHEBI:59776"/>
        <dbReference type="EC" id="2.2.1.2"/>
    </reaction>
</comment>
<protein>
    <recommendedName>
        <fullName evidence="5 11">Transaldolase</fullName>
        <ecNumber evidence="5 11">2.2.1.2</ecNumber>
    </recommendedName>
</protein>
<dbReference type="PROSITE" id="PS01054">
    <property type="entry name" value="TRANSALDOLASE_1"/>
    <property type="match status" value="1"/>
</dbReference>
<evidence type="ECO:0000256" key="9">
    <source>
        <dbReference type="ARBA" id="ARBA00023270"/>
    </source>
</evidence>
<gene>
    <name evidence="11 13" type="primary">tal</name>
    <name evidence="14" type="ORF">HJB60_19735</name>
    <name evidence="13" type="ORF">HJB63_19135</name>
</gene>
<evidence type="ECO:0000256" key="12">
    <source>
        <dbReference type="RuleBase" id="RU004155"/>
    </source>
</evidence>
<dbReference type="FunFam" id="3.20.20.70:FF:000131">
    <property type="entry name" value="Transaldolase"/>
    <property type="match status" value="1"/>
</dbReference>
<evidence type="ECO:0000313" key="16">
    <source>
        <dbReference type="Proteomes" id="UP000770629"/>
    </source>
</evidence>
<dbReference type="SUPFAM" id="SSF51569">
    <property type="entry name" value="Aldolase"/>
    <property type="match status" value="1"/>
</dbReference>
<dbReference type="GO" id="GO:0005975">
    <property type="term" value="P:carbohydrate metabolic process"/>
    <property type="evidence" value="ECO:0007669"/>
    <property type="project" value="InterPro"/>
</dbReference>
<keyword evidence="9 11" id="KW-0704">Schiff base</keyword>
<comment type="similarity">
    <text evidence="3 11 12">Belongs to the transaldolase family. Type 1 subfamily.</text>
</comment>
<accession>A0A9Q3QW32</accession>
<keyword evidence="6 11" id="KW-0963">Cytoplasm</keyword>
<evidence type="ECO:0000256" key="6">
    <source>
        <dbReference type="ARBA" id="ARBA00022490"/>
    </source>
</evidence>
<dbReference type="EMBL" id="JABDYC010000006">
    <property type="protein sequence ID" value="MBX5024681.1"/>
    <property type="molecule type" value="Genomic_DNA"/>
</dbReference>
<dbReference type="GO" id="GO:0005829">
    <property type="term" value="C:cytosol"/>
    <property type="evidence" value="ECO:0007669"/>
    <property type="project" value="TreeGrafter"/>
</dbReference>
<name>A0A9Q3QW32_9HYPH</name>
<comment type="subunit">
    <text evidence="4">Homodimer.</text>
</comment>
<evidence type="ECO:0000313" key="13">
    <source>
        <dbReference type="EMBL" id="MBX5024681.1"/>
    </source>
</evidence>
<dbReference type="Proteomes" id="UP000770629">
    <property type="component" value="Unassembled WGS sequence"/>
</dbReference>